<dbReference type="Proteomes" id="UP001153269">
    <property type="component" value="Unassembled WGS sequence"/>
</dbReference>
<keyword evidence="1" id="KW-1133">Transmembrane helix</keyword>
<evidence type="ECO:0000313" key="3">
    <source>
        <dbReference type="EMBL" id="CAB1440117.1"/>
    </source>
</evidence>
<keyword evidence="1" id="KW-0812">Transmembrane</keyword>
<feature type="signal peptide" evidence="2">
    <location>
        <begin position="1"/>
        <end position="28"/>
    </location>
</feature>
<keyword evidence="2" id="KW-0732">Signal</keyword>
<proteinExistence type="predicted"/>
<dbReference type="EMBL" id="CADEAL010002401">
    <property type="protein sequence ID" value="CAB1440117.1"/>
    <property type="molecule type" value="Genomic_DNA"/>
</dbReference>
<keyword evidence="1" id="KW-0472">Membrane</keyword>
<organism evidence="3 4">
    <name type="scientific">Pleuronectes platessa</name>
    <name type="common">European plaice</name>
    <dbReference type="NCBI Taxonomy" id="8262"/>
    <lineage>
        <taxon>Eukaryota</taxon>
        <taxon>Metazoa</taxon>
        <taxon>Chordata</taxon>
        <taxon>Craniata</taxon>
        <taxon>Vertebrata</taxon>
        <taxon>Euteleostomi</taxon>
        <taxon>Actinopterygii</taxon>
        <taxon>Neopterygii</taxon>
        <taxon>Teleostei</taxon>
        <taxon>Neoteleostei</taxon>
        <taxon>Acanthomorphata</taxon>
        <taxon>Carangaria</taxon>
        <taxon>Pleuronectiformes</taxon>
        <taxon>Pleuronectoidei</taxon>
        <taxon>Pleuronectidae</taxon>
        <taxon>Pleuronectes</taxon>
    </lineage>
</organism>
<sequence>MRSPTSVQATDMDWLLCFSLMLTHLLLTDSLEKTEISLTQRQREIWRKTGQKRSGNPVNGSQHVGLGTALTVTRHVKTMTWHILLYSSFVLLVIYSTAIVTLIILKKHSCNICCRRMGKIDKQKESTKKTRFHSVLQEMNNRMDLDRSEHAPGQNGVQAEVSLVAECCG</sequence>
<evidence type="ECO:0000256" key="1">
    <source>
        <dbReference type="SAM" id="Phobius"/>
    </source>
</evidence>
<feature type="transmembrane region" description="Helical" evidence="1">
    <location>
        <begin position="83"/>
        <end position="105"/>
    </location>
</feature>
<reference evidence="3" key="1">
    <citation type="submission" date="2020-03" db="EMBL/GenBank/DDBJ databases">
        <authorList>
            <person name="Weist P."/>
        </authorList>
    </citation>
    <scope>NUCLEOTIDE SEQUENCE</scope>
</reference>
<gene>
    <name evidence="3" type="ORF">PLEPLA_LOCUS27883</name>
</gene>
<protein>
    <submittedName>
        <fullName evidence="3">Uncharacterized protein</fullName>
    </submittedName>
</protein>
<keyword evidence="4" id="KW-1185">Reference proteome</keyword>
<feature type="chain" id="PRO_5040219032" evidence="2">
    <location>
        <begin position="29"/>
        <end position="169"/>
    </location>
</feature>
<evidence type="ECO:0000313" key="4">
    <source>
        <dbReference type="Proteomes" id="UP001153269"/>
    </source>
</evidence>
<evidence type="ECO:0000256" key="2">
    <source>
        <dbReference type="SAM" id="SignalP"/>
    </source>
</evidence>
<dbReference type="AlphaFoldDB" id="A0A9N7UVE5"/>
<accession>A0A9N7UVE5</accession>
<comment type="caution">
    <text evidence="3">The sequence shown here is derived from an EMBL/GenBank/DDBJ whole genome shotgun (WGS) entry which is preliminary data.</text>
</comment>
<name>A0A9N7UVE5_PLEPL</name>